<reference evidence="1 2" key="1">
    <citation type="journal article" date="2020" name="ISME J.">
        <title>Comparative genomics reveals insights into cyanobacterial evolution and habitat adaptation.</title>
        <authorList>
            <person name="Chen M.Y."/>
            <person name="Teng W.K."/>
            <person name="Zhao L."/>
            <person name="Hu C.X."/>
            <person name="Zhou Y.K."/>
            <person name="Han B.P."/>
            <person name="Song L.R."/>
            <person name="Shu W.S."/>
        </authorList>
    </citation>
    <scope>NUCLEOTIDE SEQUENCE [LARGE SCALE GENOMIC DNA]</scope>
    <source>
        <strain evidence="1 2">FACHB-248</strain>
    </source>
</reference>
<comment type="caution">
    <text evidence="1">The sequence shown here is derived from an EMBL/GenBank/DDBJ whole genome shotgun (WGS) entry which is preliminary data.</text>
</comment>
<evidence type="ECO:0000313" key="2">
    <source>
        <dbReference type="Proteomes" id="UP000660380"/>
    </source>
</evidence>
<gene>
    <name evidence="1" type="ORF">H6G81_25560</name>
</gene>
<sequence>MKFSVKSVYPNSTSSRAANCRFSWESAAMGVEYLFMGEIRHNQRQITEGNHDFRFQRISGLNAALKQNQASGRYR</sequence>
<proteinExistence type="predicted"/>
<organism evidence="1 2">
    <name type="scientific">Scytonema hofmannii FACHB-248</name>
    <dbReference type="NCBI Taxonomy" id="1842502"/>
    <lineage>
        <taxon>Bacteria</taxon>
        <taxon>Bacillati</taxon>
        <taxon>Cyanobacteriota</taxon>
        <taxon>Cyanophyceae</taxon>
        <taxon>Nostocales</taxon>
        <taxon>Scytonemataceae</taxon>
        <taxon>Scytonema</taxon>
    </lineage>
</organism>
<accession>A0ABR8GXE7</accession>
<dbReference type="Proteomes" id="UP000660380">
    <property type="component" value="Unassembled WGS sequence"/>
</dbReference>
<name>A0ABR8GXE7_9CYAN</name>
<dbReference type="EMBL" id="JACJTA010000073">
    <property type="protein sequence ID" value="MBD2607794.1"/>
    <property type="molecule type" value="Genomic_DNA"/>
</dbReference>
<keyword evidence="2" id="KW-1185">Reference proteome</keyword>
<evidence type="ECO:0000313" key="1">
    <source>
        <dbReference type="EMBL" id="MBD2607794.1"/>
    </source>
</evidence>
<protein>
    <submittedName>
        <fullName evidence="1">Uncharacterized protein</fullName>
    </submittedName>
</protein>